<feature type="region of interest" description="Disordered" evidence="1">
    <location>
        <begin position="453"/>
        <end position="507"/>
    </location>
</feature>
<feature type="compositionally biased region" description="Acidic residues" evidence="1">
    <location>
        <begin position="74"/>
        <end position="83"/>
    </location>
</feature>
<organism evidence="2 3">
    <name type="scientific">Chara braunii</name>
    <name type="common">Braun's stonewort</name>
    <dbReference type="NCBI Taxonomy" id="69332"/>
    <lineage>
        <taxon>Eukaryota</taxon>
        <taxon>Viridiplantae</taxon>
        <taxon>Streptophyta</taxon>
        <taxon>Charophyceae</taxon>
        <taxon>Charales</taxon>
        <taxon>Characeae</taxon>
        <taxon>Chara</taxon>
    </lineage>
</organism>
<dbReference type="InterPro" id="IPR032567">
    <property type="entry name" value="RTL1-rel"/>
</dbReference>
<evidence type="ECO:0000313" key="2">
    <source>
        <dbReference type="EMBL" id="GBG84907.1"/>
    </source>
</evidence>
<dbReference type="InterPro" id="IPR043128">
    <property type="entry name" value="Rev_trsase/Diguanyl_cyclase"/>
</dbReference>
<reference evidence="2 3" key="1">
    <citation type="journal article" date="2018" name="Cell">
        <title>The Chara Genome: Secondary Complexity and Implications for Plant Terrestrialization.</title>
        <authorList>
            <person name="Nishiyama T."/>
            <person name="Sakayama H."/>
            <person name="Vries J.D."/>
            <person name="Buschmann H."/>
            <person name="Saint-Marcoux D."/>
            <person name="Ullrich K.K."/>
            <person name="Haas F.B."/>
            <person name="Vanderstraeten L."/>
            <person name="Becker D."/>
            <person name="Lang D."/>
            <person name="Vosolsobe S."/>
            <person name="Rombauts S."/>
            <person name="Wilhelmsson P.K.I."/>
            <person name="Janitza P."/>
            <person name="Kern R."/>
            <person name="Heyl A."/>
            <person name="Rumpler F."/>
            <person name="Villalobos L.I.A.C."/>
            <person name="Clay J.M."/>
            <person name="Skokan R."/>
            <person name="Toyoda A."/>
            <person name="Suzuki Y."/>
            <person name="Kagoshima H."/>
            <person name="Schijlen E."/>
            <person name="Tajeshwar N."/>
            <person name="Catarino B."/>
            <person name="Hetherington A.J."/>
            <person name="Saltykova A."/>
            <person name="Bonnot C."/>
            <person name="Breuninger H."/>
            <person name="Symeonidi A."/>
            <person name="Radhakrishnan G.V."/>
            <person name="Van Nieuwerburgh F."/>
            <person name="Deforce D."/>
            <person name="Chang C."/>
            <person name="Karol K.G."/>
            <person name="Hedrich R."/>
            <person name="Ulvskov P."/>
            <person name="Glockner G."/>
            <person name="Delwiche C.F."/>
            <person name="Petrasek J."/>
            <person name="Van de Peer Y."/>
            <person name="Friml J."/>
            <person name="Beilby M."/>
            <person name="Dolan L."/>
            <person name="Kohara Y."/>
            <person name="Sugano S."/>
            <person name="Fujiyama A."/>
            <person name="Delaux P.-M."/>
            <person name="Quint M."/>
            <person name="TheiBen G."/>
            <person name="Hagemann M."/>
            <person name="Harholt J."/>
            <person name="Dunand C."/>
            <person name="Zachgo S."/>
            <person name="Langdale J."/>
            <person name="Maumus F."/>
            <person name="Straeten D.V.D."/>
            <person name="Gould S.B."/>
            <person name="Rensing S.A."/>
        </authorList>
    </citation>
    <scope>NUCLEOTIDE SEQUENCE [LARGE SCALE GENOMIC DNA]</scope>
    <source>
        <strain evidence="2 3">S276</strain>
    </source>
</reference>
<dbReference type="Proteomes" id="UP000265515">
    <property type="component" value="Unassembled WGS sequence"/>
</dbReference>
<dbReference type="Gene3D" id="3.30.70.270">
    <property type="match status" value="1"/>
</dbReference>
<evidence type="ECO:0000313" key="3">
    <source>
        <dbReference type="Proteomes" id="UP000265515"/>
    </source>
</evidence>
<feature type="region of interest" description="Disordered" evidence="1">
    <location>
        <begin position="1"/>
        <end position="23"/>
    </location>
</feature>
<feature type="compositionally biased region" description="Basic and acidic residues" evidence="1">
    <location>
        <begin position="61"/>
        <end position="73"/>
    </location>
</feature>
<name>A0A388LRH0_CHABU</name>
<dbReference type="PANTHER" id="PTHR15503">
    <property type="entry name" value="LDOC1 RELATED"/>
    <property type="match status" value="1"/>
</dbReference>
<feature type="compositionally biased region" description="Gly residues" evidence="1">
    <location>
        <begin position="480"/>
        <end position="496"/>
    </location>
</feature>
<evidence type="ECO:0000256" key="1">
    <source>
        <dbReference type="SAM" id="MobiDB-lite"/>
    </source>
</evidence>
<gene>
    <name evidence="2" type="ORF">CBR_g39368</name>
</gene>
<dbReference type="InterPro" id="IPR043502">
    <property type="entry name" value="DNA/RNA_pol_sf"/>
</dbReference>
<dbReference type="AlphaFoldDB" id="A0A388LRH0"/>
<protein>
    <recommendedName>
        <fullName evidence="4">Reverse transcriptase domain-containing protein</fullName>
    </recommendedName>
</protein>
<sequence length="760" mass="85357">MTCRVDTRGGASTKSYSKEEEEKMAAILRERKEKKEAKKKALQEEQAAKLKKIEEEMAREKERLKKEEEKLKEVDEEEEEDETPLQRKRGQYSGNRDDEMEKRISEWVANLSLGEEEEVAMYTPKDDQEAAMKAWAAEGDVIKRQALEDEKRMEWKLAVTMEKKRRVGAAAEAPEELEEVQKIEEQLSAQTELPNQMRVIARNVAHLARIQAEQYDFSRSQHIAVRSIKLGFRDFARELVGAIGIEVLIAIHTLRDEAASFARSLVRAANCSDDPVAYSSFTSLTEFLKLLRERFADVARSVKASDKLQTIHARKWKSARALKSTMDELVAVPDHGVTDTQLVALFYRVMPEAFRGHFFAKSEDPATTYDSLSREVVAFEAKSVSVSTFWHKDLDKGKQWKCRTISGQVKTKDSLVLTLDEGSVDEIPYVQIEWGLEEEDSGVGQGRTYAAVAAGGRPQGGGRGQGQGGRASGSRFQGDQGVGGRGGNPQAGGRGQGPPQNRPRNKSPYRAYFRLEKDGKVEKVLHSLTLLVEDNLPFDIVLGMDWGEAAGATLHLKEHECRLPSSSGEAKIARMFHVSGVENPLAHCCLSAPAFARLVKKEKLEEQVFIAYVRPMTEPTEDKPMDPAIAKLLEEFKDLTEPPIGVVPQPIQHRIEIEPGSRTPKGAVYRMSPRELELLRKQLDELLEKGWIRPSSSPFGAPVLFVPMKEGELRMCIDYRGLNAITVKNAEPLPRIDDLLDRVQGAKYFSKIDLKSDIIR</sequence>
<dbReference type="SUPFAM" id="SSF56672">
    <property type="entry name" value="DNA/RNA polymerases"/>
    <property type="match status" value="1"/>
</dbReference>
<dbReference type="EMBL" id="BFEA01000496">
    <property type="protein sequence ID" value="GBG84907.1"/>
    <property type="molecule type" value="Genomic_DNA"/>
</dbReference>
<dbReference type="Gramene" id="GBG84907">
    <property type="protein sequence ID" value="GBG84907"/>
    <property type="gene ID" value="CBR_g39368"/>
</dbReference>
<keyword evidence="3" id="KW-1185">Reference proteome</keyword>
<proteinExistence type="predicted"/>
<dbReference type="Gene3D" id="3.10.10.10">
    <property type="entry name" value="HIV Type 1 Reverse Transcriptase, subunit A, domain 1"/>
    <property type="match status" value="1"/>
</dbReference>
<dbReference type="CDD" id="cd01647">
    <property type="entry name" value="RT_LTR"/>
    <property type="match status" value="1"/>
</dbReference>
<evidence type="ECO:0008006" key="4">
    <source>
        <dbReference type="Google" id="ProtNLM"/>
    </source>
</evidence>
<comment type="caution">
    <text evidence="2">The sequence shown here is derived from an EMBL/GenBank/DDBJ whole genome shotgun (WGS) entry which is preliminary data.</text>
</comment>
<feature type="compositionally biased region" description="Gly residues" evidence="1">
    <location>
        <begin position="457"/>
        <end position="471"/>
    </location>
</feature>
<accession>A0A388LRH0</accession>
<dbReference type="PANTHER" id="PTHR15503:SF45">
    <property type="entry name" value="RNA-DIRECTED DNA POLYMERASE HOMOLOG"/>
    <property type="match status" value="1"/>
</dbReference>
<feature type="region of interest" description="Disordered" evidence="1">
    <location>
        <begin position="61"/>
        <end position="99"/>
    </location>
</feature>